<gene>
    <name evidence="2" type="ORF">BPA30113_06585</name>
</gene>
<dbReference type="AlphaFoldDB" id="A0A6J5EQ31"/>
<sequence>MRTDGAMAIGKAAIETGGYRGRSRMTRVSPDGTGERAFAPGRTPDTGRAAALDGPRAGTTRIGMRQSNTFMA</sequence>
<accession>A0A6J5EQ31</accession>
<feature type="region of interest" description="Disordered" evidence="1">
    <location>
        <begin position="20"/>
        <end position="72"/>
    </location>
</feature>
<name>A0A6J5EQ31_9BURK</name>
<evidence type="ECO:0000313" key="3">
    <source>
        <dbReference type="Proteomes" id="UP000494330"/>
    </source>
</evidence>
<proteinExistence type="predicted"/>
<evidence type="ECO:0000256" key="1">
    <source>
        <dbReference type="SAM" id="MobiDB-lite"/>
    </source>
</evidence>
<dbReference type="Proteomes" id="UP000494330">
    <property type="component" value="Unassembled WGS sequence"/>
</dbReference>
<organism evidence="2 3">
    <name type="scientific">Burkholderia paludis</name>
    <dbReference type="NCBI Taxonomy" id="1506587"/>
    <lineage>
        <taxon>Bacteria</taxon>
        <taxon>Pseudomonadati</taxon>
        <taxon>Pseudomonadota</taxon>
        <taxon>Betaproteobacteria</taxon>
        <taxon>Burkholderiales</taxon>
        <taxon>Burkholderiaceae</taxon>
        <taxon>Burkholderia</taxon>
        <taxon>Burkholderia cepacia complex</taxon>
    </lineage>
</organism>
<protein>
    <submittedName>
        <fullName evidence="2">UDP-glucose 4-epimerase</fullName>
    </submittedName>
</protein>
<keyword evidence="3" id="KW-1185">Reference proteome</keyword>
<evidence type="ECO:0000313" key="2">
    <source>
        <dbReference type="EMBL" id="VWC36063.1"/>
    </source>
</evidence>
<reference evidence="2 3" key="1">
    <citation type="submission" date="2019-09" db="EMBL/GenBank/DDBJ databases">
        <authorList>
            <person name="Depoorter E."/>
        </authorList>
    </citation>
    <scope>NUCLEOTIDE SEQUENCE [LARGE SCALE GENOMIC DNA]</scope>
    <source>
        <strain evidence="2">LMG 30113</strain>
    </source>
</reference>
<dbReference type="EMBL" id="CABVQD010000037">
    <property type="protein sequence ID" value="VWC36063.1"/>
    <property type="molecule type" value="Genomic_DNA"/>
</dbReference>